<protein>
    <recommendedName>
        <fullName evidence="7">Chitinase domain-containing protein 1</fullName>
    </recommendedName>
</protein>
<name>A0A1S3H3M1_LINAN</name>
<gene>
    <name evidence="10" type="primary">LOC106151722</name>
</gene>
<evidence type="ECO:0000256" key="1">
    <source>
        <dbReference type="ARBA" id="ARBA00004371"/>
    </source>
</evidence>
<dbReference type="KEGG" id="lak:106151722"/>
<comment type="subcellular location">
    <subcellularLocation>
        <location evidence="1">Lysosome</location>
    </subcellularLocation>
    <subcellularLocation>
        <location evidence="2">Secreted</location>
    </subcellularLocation>
</comment>
<dbReference type="GO" id="GO:0005975">
    <property type="term" value="P:carbohydrate metabolic process"/>
    <property type="evidence" value="ECO:0007669"/>
    <property type="project" value="InterPro"/>
</dbReference>
<evidence type="ECO:0000256" key="6">
    <source>
        <dbReference type="ARBA" id="ARBA00023228"/>
    </source>
</evidence>
<dbReference type="GO" id="GO:0005764">
    <property type="term" value="C:lysosome"/>
    <property type="evidence" value="ECO:0007669"/>
    <property type="project" value="UniProtKB-SubCell"/>
</dbReference>
<dbReference type="Gene3D" id="3.20.20.80">
    <property type="entry name" value="Glycosidases"/>
    <property type="match status" value="1"/>
</dbReference>
<dbReference type="RefSeq" id="XP_013380557.1">
    <property type="nucleotide sequence ID" value="XM_013525103.1"/>
</dbReference>
<dbReference type="STRING" id="7574.A0A1S3H3M1"/>
<evidence type="ECO:0000256" key="3">
    <source>
        <dbReference type="ARBA" id="ARBA00009336"/>
    </source>
</evidence>
<dbReference type="InterPro" id="IPR001223">
    <property type="entry name" value="Glyco_hydro18_cat"/>
</dbReference>
<evidence type="ECO:0000256" key="4">
    <source>
        <dbReference type="ARBA" id="ARBA00022525"/>
    </source>
</evidence>
<dbReference type="PROSITE" id="PS51910">
    <property type="entry name" value="GH18_2"/>
    <property type="match status" value="1"/>
</dbReference>
<dbReference type="Pfam" id="PF00704">
    <property type="entry name" value="Glyco_hydro_18"/>
    <property type="match status" value="1"/>
</dbReference>
<evidence type="ECO:0000256" key="5">
    <source>
        <dbReference type="ARBA" id="ARBA00022729"/>
    </source>
</evidence>
<dbReference type="GO" id="GO:0012505">
    <property type="term" value="C:endomembrane system"/>
    <property type="evidence" value="ECO:0007669"/>
    <property type="project" value="TreeGrafter"/>
</dbReference>
<dbReference type="GeneID" id="106151722"/>
<accession>A0A1S3H3M1</accession>
<evidence type="ECO:0000256" key="2">
    <source>
        <dbReference type="ARBA" id="ARBA00004613"/>
    </source>
</evidence>
<dbReference type="GO" id="GO:0005576">
    <property type="term" value="C:extracellular region"/>
    <property type="evidence" value="ECO:0007669"/>
    <property type="project" value="UniProtKB-SubCell"/>
</dbReference>
<feature type="domain" description="GH18" evidence="8">
    <location>
        <begin position="1"/>
        <end position="221"/>
    </location>
</feature>
<dbReference type="FunFam" id="3.10.50.10:FF:000002">
    <property type="entry name" value="Chitinase domain-containing protein 1"/>
    <property type="match status" value="1"/>
</dbReference>
<keyword evidence="6" id="KW-0458">Lysosome</keyword>
<keyword evidence="4" id="KW-0964">Secreted</keyword>
<comment type="similarity">
    <text evidence="3">Belongs to the glycosyl hydrolase 18 family.</text>
</comment>
<evidence type="ECO:0000313" key="9">
    <source>
        <dbReference type="Proteomes" id="UP000085678"/>
    </source>
</evidence>
<dbReference type="InParanoid" id="A0A1S3H3M1"/>
<dbReference type="PANTHER" id="PTHR46066:SF2">
    <property type="entry name" value="CHITINASE DOMAIN-CONTAINING PROTEIN 1"/>
    <property type="match status" value="1"/>
</dbReference>
<dbReference type="AlphaFoldDB" id="A0A1S3H3M1"/>
<keyword evidence="9" id="KW-1185">Reference proteome</keyword>
<proteinExistence type="inferred from homology"/>
<reference evidence="10" key="1">
    <citation type="submission" date="2025-08" db="UniProtKB">
        <authorList>
            <consortium name="RefSeq"/>
        </authorList>
    </citation>
    <scope>IDENTIFICATION</scope>
    <source>
        <tissue evidence="10">Gonads</tissue>
    </source>
</reference>
<dbReference type="PANTHER" id="PTHR46066">
    <property type="entry name" value="CHITINASE DOMAIN-CONTAINING PROTEIN 1 FAMILY MEMBER"/>
    <property type="match status" value="1"/>
</dbReference>
<dbReference type="InterPro" id="IPR017853">
    <property type="entry name" value="GH"/>
</dbReference>
<dbReference type="Gene3D" id="3.10.50.10">
    <property type="match status" value="1"/>
</dbReference>
<dbReference type="SUPFAM" id="SSF51445">
    <property type="entry name" value="(Trans)glycosidases"/>
    <property type="match status" value="1"/>
</dbReference>
<evidence type="ECO:0000256" key="7">
    <source>
        <dbReference type="ARBA" id="ARBA00040976"/>
    </source>
</evidence>
<keyword evidence="5" id="KW-0732">Signal</keyword>
<evidence type="ECO:0000313" key="10">
    <source>
        <dbReference type="RefSeq" id="XP_013380557.1"/>
    </source>
</evidence>
<evidence type="ECO:0000259" key="8">
    <source>
        <dbReference type="PROSITE" id="PS51910"/>
    </source>
</evidence>
<dbReference type="InterPro" id="IPR029070">
    <property type="entry name" value="Chitinase_insertion_sf"/>
</dbReference>
<dbReference type="GO" id="GO:0070492">
    <property type="term" value="F:oligosaccharide binding"/>
    <property type="evidence" value="ECO:0007669"/>
    <property type="project" value="TreeGrafter"/>
</dbReference>
<dbReference type="OrthoDB" id="10254444at2759"/>
<dbReference type="Proteomes" id="UP000085678">
    <property type="component" value="Unplaced"/>
</dbReference>
<sequence length="221" mass="25156">MYDELTKKELVHFLELLYYIVHSLSCYYFLTSRELVHFLEHFAEDFHAENKKVILVLPPPLMQRNSQGMVGVEDFEALAPVMDAFSLMTYDYSNPMSPGPNSPLSWMRSCVETLVPESASPYRRKILLGLNFYGADYVPGGGGPILGQQFIEILTKHKPKLVWDATSSEHTFQYKTGIGSHVVYYPSLQSIKDRLDLANELGTGISIWEIGQGLDYFFDLL</sequence>
<organism evidence="9 10">
    <name type="scientific">Lingula anatina</name>
    <name type="common">Brachiopod</name>
    <name type="synonym">Lingula unguis</name>
    <dbReference type="NCBI Taxonomy" id="7574"/>
    <lineage>
        <taxon>Eukaryota</taxon>
        <taxon>Metazoa</taxon>
        <taxon>Spiralia</taxon>
        <taxon>Lophotrochozoa</taxon>
        <taxon>Brachiopoda</taxon>
        <taxon>Linguliformea</taxon>
        <taxon>Lingulata</taxon>
        <taxon>Lingulida</taxon>
        <taxon>Linguloidea</taxon>
        <taxon>Lingulidae</taxon>
        <taxon>Lingula</taxon>
    </lineage>
</organism>